<dbReference type="InterPro" id="IPR036513">
    <property type="entry name" value="STAS_dom_sf"/>
</dbReference>
<dbReference type="InterPro" id="IPR002645">
    <property type="entry name" value="STAS_dom"/>
</dbReference>
<gene>
    <name evidence="3" type="ORF">GCM10009654_51160</name>
</gene>
<feature type="domain" description="STAS" evidence="2">
    <location>
        <begin position="23"/>
        <end position="107"/>
    </location>
</feature>
<dbReference type="RefSeq" id="WP_344281222.1">
    <property type="nucleotide sequence ID" value="NZ_BAAAKV010000053.1"/>
</dbReference>
<reference evidence="3 4" key="1">
    <citation type="journal article" date="2019" name="Int. J. Syst. Evol. Microbiol.">
        <title>The Global Catalogue of Microorganisms (GCM) 10K type strain sequencing project: providing services to taxonomists for standard genome sequencing and annotation.</title>
        <authorList>
            <consortium name="The Broad Institute Genomics Platform"/>
            <consortium name="The Broad Institute Genome Sequencing Center for Infectious Disease"/>
            <person name="Wu L."/>
            <person name="Ma J."/>
        </authorList>
    </citation>
    <scope>NUCLEOTIDE SEQUENCE [LARGE SCALE GENOMIC DNA]</scope>
    <source>
        <strain evidence="3 4">JCM 12696</strain>
    </source>
</reference>
<dbReference type="Gene3D" id="3.30.750.24">
    <property type="entry name" value="STAS domain"/>
    <property type="match status" value="1"/>
</dbReference>
<organism evidence="3 4">
    <name type="scientific">Streptomyces hebeiensis</name>
    <dbReference type="NCBI Taxonomy" id="229486"/>
    <lineage>
        <taxon>Bacteria</taxon>
        <taxon>Bacillati</taxon>
        <taxon>Actinomycetota</taxon>
        <taxon>Actinomycetes</taxon>
        <taxon>Kitasatosporales</taxon>
        <taxon>Streptomycetaceae</taxon>
        <taxon>Streptomyces</taxon>
    </lineage>
</organism>
<keyword evidence="4" id="KW-1185">Reference proteome</keyword>
<dbReference type="Proteomes" id="UP001501371">
    <property type="component" value="Unassembled WGS sequence"/>
</dbReference>
<evidence type="ECO:0000259" key="2">
    <source>
        <dbReference type="PROSITE" id="PS50801"/>
    </source>
</evidence>
<feature type="region of interest" description="Disordered" evidence="1">
    <location>
        <begin position="113"/>
        <end position="139"/>
    </location>
</feature>
<dbReference type="PROSITE" id="PS50801">
    <property type="entry name" value="STAS"/>
    <property type="match status" value="1"/>
</dbReference>
<evidence type="ECO:0000256" key="1">
    <source>
        <dbReference type="SAM" id="MobiDB-lite"/>
    </source>
</evidence>
<dbReference type="EMBL" id="BAAAKV010000053">
    <property type="protein sequence ID" value="GAA1187364.1"/>
    <property type="molecule type" value="Genomic_DNA"/>
</dbReference>
<evidence type="ECO:0000313" key="3">
    <source>
        <dbReference type="EMBL" id="GAA1187364.1"/>
    </source>
</evidence>
<dbReference type="SUPFAM" id="SSF52091">
    <property type="entry name" value="SpoIIaa-like"/>
    <property type="match status" value="1"/>
</dbReference>
<dbReference type="Pfam" id="PF01740">
    <property type="entry name" value="STAS"/>
    <property type="match status" value="1"/>
</dbReference>
<proteinExistence type="predicted"/>
<name>A0ABN1V152_9ACTN</name>
<sequence>MTESLPRPLPDPLAVVVTTPRADTVVVRLDGAMDFETAYEVVDTVRQLLRSHRGVRTLELHCGGLTLCDSAGLSALLLIRRLTEGDGVRLVLSECRPALDRLLEITGTRGRLGREEAAAGGQNEGEDGGGRAGSRRPSP</sequence>
<accession>A0ABN1V152</accession>
<evidence type="ECO:0000313" key="4">
    <source>
        <dbReference type="Proteomes" id="UP001501371"/>
    </source>
</evidence>
<dbReference type="CDD" id="cd07043">
    <property type="entry name" value="STAS_anti-anti-sigma_factors"/>
    <property type="match status" value="1"/>
</dbReference>
<comment type="caution">
    <text evidence="3">The sequence shown here is derived from an EMBL/GenBank/DDBJ whole genome shotgun (WGS) entry which is preliminary data.</text>
</comment>
<protein>
    <recommendedName>
        <fullName evidence="2">STAS domain-containing protein</fullName>
    </recommendedName>
</protein>